<evidence type="ECO:0000313" key="2">
    <source>
        <dbReference type="EMBL" id="SUO95061.1"/>
    </source>
</evidence>
<dbReference type="Proteomes" id="UP000254601">
    <property type="component" value="Unassembled WGS sequence"/>
</dbReference>
<keyword evidence="1" id="KW-0472">Membrane</keyword>
<sequence>MFFYKSLTLKIKSYLQALYAFFLGALLYYKSVAGNSSKIHLVVDVYGNLVVIEVSAGQRHDSQMVITLRDHSQFCVRIN</sequence>
<evidence type="ECO:0008006" key="4">
    <source>
        <dbReference type="Google" id="ProtNLM"/>
    </source>
</evidence>
<name>A0A380MTL8_9GAMM</name>
<keyword evidence="1" id="KW-0812">Transmembrane</keyword>
<dbReference type="AlphaFoldDB" id="A0A380MTL8"/>
<reference evidence="2 3" key="1">
    <citation type="submission" date="2018-06" db="EMBL/GenBank/DDBJ databases">
        <authorList>
            <consortium name="Pathogen Informatics"/>
            <person name="Doyle S."/>
        </authorList>
    </citation>
    <scope>NUCLEOTIDE SEQUENCE [LARGE SCALE GENOMIC DNA]</scope>
    <source>
        <strain evidence="2 3">NCTC13337</strain>
    </source>
</reference>
<accession>A0A380MTL8</accession>
<organism evidence="2 3">
    <name type="scientific">Suttonella ornithocola</name>
    <dbReference type="NCBI Taxonomy" id="279832"/>
    <lineage>
        <taxon>Bacteria</taxon>
        <taxon>Pseudomonadati</taxon>
        <taxon>Pseudomonadota</taxon>
        <taxon>Gammaproteobacteria</taxon>
        <taxon>Cardiobacteriales</taxon>
        <taxon>Cardiobacteriaceae</taxon>
        <taxon>Suttonella</taxon>
    </lineage>
</organism>
<gene>
    <name evidence="2" type="ORF">NCTC13337_01085</name>
</gene>
<protein>
    <recommendedName>
        <fullName evidence="4">Transposase IS4-like domain-containing protein</fullName>
    </recommendedName>
</protein>
<dbReference type="EMBL" id="UHIC01000001">
    <property type="protein sequence ID" value="SUO95061.1"/>
    <property type="molecule type" value="Genomic_DNA"/>
</dbReference>
<evidence type="ECO:0000313" key="3">
    <source>
        <dbReference type="Proteomes" id="UP000254601"/>
    </source>
</evidence>
<keyword evidence="3" id="KW-1185">Reference proteome</keyword>
<feature type="transmembrane region" description="Helical" evidence="1">
    <location>
        <begin position="13"/>
        <end position="29"/>
    </location>
</feature>
<evidence type="ECO:0000256" key="1">
    <source>
        <dbReference type="SAM" id="Phobius"/>
    </source>
</evidence>
<keyword evidence="1" id="KW-1133">Transmembrane helix</keyword>
<proteinExistence type="predicted"/>